<gene>
    <name evidence="4" type="primary">tsr1</name>
    <name evidence="4" type="ORF">AK812_SmicGene8544</name>
</gene>
<dbReference type="OrthoDB" id="449219at2759"/>
<dbReference type="GO" id="GO:0005634">
    <property type="term" value="C:nucleus"/>
    <property type="evidence" value="ECO:0007669"/>
    <property type="project" value="InterPro"/>
</dbReference>
<dbReference type="GO" id="GO:0000462">
    <property type="term" value="P:maturation of SSU-rRNA from tricistronic rRNA transcript (SSU-rRNA, 5.8S rRNA, LSU-rRNA)"/>
    <property type="evidence" value="ECO:0007669"/>
    <property type="project" value="TreeGrafter"/>
</dbReference>
<reference evidence="4 5" key="1">
    <citation type="submission" date="2016-02" db="EMBL/GenBank/DDBJ databases">
        <title>Genome analysis of coral dinoflagellate symbionts highlights evolutionary adaptations to a symbiotic lifestyle.</title>
        <authorList>
            <person name="Aranda M."/>
            <person name="Li Y."/>
            <person name="Liew Y.J."/>
            <person name="Baumgarten S."/>
            <person name="Simakov O."/>
            <person name="Wilson M."/>
            <person name="Piel J."/>
            <person name="Ashoor H."/>
            <person name="Bougouffa S."/>
            <person name="Bajic V.B."/>
            <person name="Ryu T."/>
            <person name="Ravasi T."/>
            <person name="Bayer T."/>
            <person name="Micklem G."/>
            <person name="Kim H."/>
            <person name="Bhak J."/>
            <person name="Lajeunesse T.C."/>
            <person name="Voolstra C.R."/>
        </authorList>
    </citation>
    <scope>NUCLEOTIDE SEQUENCE [LARGE SCALE GENOMIC DNA]</scope>
    <source>
        <strain evidence="4 5">CCMP2467</strain>
    </source>
</reference>
<dbReference type="GO" id="GO:0034511">
    <property type="term" value="F:U3 snoRNA binding"/>
    <property type="evidence" value="ECO:0007669"/>
    <property type="project" value="TreeGrafter"/>
</dbReference>
<feature type="compositionally biased region" description="Basic and acidic residues" evidence="2">
    <location>
        <begin position="23"/>
        <end position="34"/>
    </location>
</feature>
<dbReference type="EMBL" id="LSRX01000127">
    <property type="protein sequence ID" value="OLQ07967.1"/>
    <property type="molecule type" value="Genomic_DNA"/>
</dbReference>
<evidence type="ECO:0000256" key="1">
    <source>
        <dbReference type="SAM" id="Coils"/>
    </source>
</evidence>
<dbReference type="PANTHER" id="PTHR12858:SF1">
    <property type="entry name" value="PRE-RRNA-PROCESSING PROTEIN TSR1 HOMOLOG"/>
    <property type="match status" value="1"/>
</dbReference>
<protein>
    <submittedName>
        <fullName evidence="4">Pre-rRNA-processing protein TSR1-like</fullName>
    </submittedName>
</protein>
<dbReference type="GO" id="GO:0030688">
    <property type="term" value="C:preribosome, small subunit precursor"/>
    <property type="evidence" value="ECO:0007669"/>
    <property type="project" value="TreeGrafter"/>
</dbReference>
<name>A0A1Q9EKQ4_SYMMI</name>
<dbReference type="SMART" id="SM00785">
    <property type="entry name" value="AARP2CN"/>
    <property type="match status" value="1"/>
</dbReference>
<evidence type="ECO:0000256" key="2">
    <source>
        <dbReference type="SAM" id="MobiDB-lite"/>
    </source>
</evidence>
<evidence type="ECO:0000259" key="3">
    <source>
        <dbReference type="SMART" id="SM00785"/>
    </source>
</evidence>
<proteinExistence type="predicted"/>
<evidence type="ECO:0000313" key="5">
    <source>
        <dbReference type="Proteomes" id="UP000186817"/>
    </source>
</evidence>
<keyword evidence="5" id="KW-1185">Reference proteome</keyword>
<dbReference type="PANTHER" id="PTHR12858">
    <property type="entry name" value="RIBOSOME BIOGENESIS PROTEIN"/>
    <property type="match status" value="1"/>
</dbReference>
<dbReference type="InterPro" id="IPR039761">
    <property type="entry name" value="Bms1/Tsr1"/>
</dbReference>
<dbReference type="Proteomes" id="UP000186817">
    <property type="component" value="Unassembled WGS sequence"/>
</dbReference>
<dbReference type="GO" id="GO:0000479">
    <property type="term" value="P:endonucleolytic cleavage of tricistronic rRNA transcript (SSU-rRNA, 5.8S rRNA, LSU-rRNA)"/>
    <property type="evidence" value="ECO:0007669"/>
    <property type="project" value="TreeGrafter"/>
</dbReference>
<dbReference type="Pfam" id="PF08142">
    <property type="entry name" value="AARP2CN"/>
    <property type="match status" value="1"/>
</dbReference>
<accession>A0A1Q9EKQ4</accession>
<evidence type="ECO:0000313" key="4">
    <source>
        <dbReference type="EMBL" id="OLQ07967.1"/>
    </source>
</evidence>
<dbReference type="GO" id="GO:0003924">
    <property type="term" value="F:GTPase activity"/>
    <property type="evidence" value="ECO:0007669"/>
    <property type="project" value="TreeGrafter"/>
</dbReference>
<comment type="caution">
    <text evidence="4">The sequence shown here is derived from an EMBL/GenBank/DDBJ whole genome shotgun (WGS) entry which is preliminary data.</text>
</comment>
<feature type="domain" description="AARP2CN" evidence="3">
    <location>
        <begin position="1423"/>
        <end position="1499"/>
    </location>
</feature>
<keyword evidence="1" id="KW-0175">Coiled coil</keyword>
<feature type="region of interest" description="Disordered" evidence="2">
    <location>
        <begin position="1"/>
        <end position="63"/>
    </location>
</feature>
<feature type="coiled-coil region" evidence="1">
    <location>
        <begin position="434"/>
        <end position="546"/>
    </location>
</feature>
<dbReference type="InterPro" id="IPR012948">
    <property type="entry name" value="AARP2CN"/>
</dbReference>
<sequence>MDLFDFDAAMVTASPSEDDQSDEDQRSESPDAKPRRATSSKTSKKRTPASRTESKPKKKAKKAHEELNHLKYLVAYCEPEKAPVAFLNNLSPQVNKRIFTAFFNKPMHQKLTKLDRDELAKDLLKVYNLRGRPGKNGVLKMLKQTEIERSSTLQFEVVQRDGKRYLRCDRKAVELPSNVKWHSQVYPHPKTKVPCLTDGNEVSKPCICFFQNDADYDDDVYLNRPMDEIDAKSLLGGTTDSAPKIFNWTDAAAAPSAGVAQMPGLPTSKGPRSVLLELCYIVHVLDCNQGWLTVIQAGKVPPTRLVPVADDVPAGSPAIPIQENPVKLLPPSDSEDEASETGMTLVMHTGGYHLYREGSTFIVVTTTSEQTTKSAVLPTTTDDWSLGMCEAGKHAGEVFAASATKKVKAIWMQSLFDPDGDKQDADRAAADKKAAELKALADKEAAEKKEAELKAMAEKEAAEKKQAELKALAEKEAAEKKEAELKAVAEKAAAQKDKEAELKAVAEKATAEKKEAELAAAQKEKEAELKAVAEKAAAEKKEANLRGLQYAVKSVFGKGLDHFMPQQKLRPGLPFTLQPESVEVADEDMLPYKSVYALMTAGARVWVEPEAIHCLWNSAKAAFKRSGLQSAVLLGSLMTQVSHGPYASGANLLTKQEAMEHRLHHMSEDEWQALREEISMDREDCVSDHKGMDVDEDVACHLDVPMAKEELLEAPSINTRGIFAKYKSWFQSVVALWLLNKNWSIDAEIYKWILNDGAAVDDVAHVSLDVQDEDLENEEADLQPMPRPQTKEDAALTWSAERAVGSRWFDAAVETLSAAQHVRTAVLLKLQRAAEQPQERDDACFEQEFANVRQFSSLCVEMASGLCWSQVIFTVGPSMLAGVFHPEEDMRQQVMRHFKKVWECILHAEDAVRGRHADVNAKDIPDIAQLLKDIAFQETQVGREMYEVVRRGQFQATDRETRSLAHKLNAKVPTTKFHLEDMFSHLSTVSKRGVKNLKLNRWQKFFYMSSTPTLRAMSWPQLRPTFADFIAAGQSINQQGQATAGMHFHAKTSQIPEGLKLNKGTVHKTFKPAGPASNQRSAAAAAFLTCIRGDYSRCGMAWAGYWAVFLTIGSKHSPLPTWIINTDIDEMCPWKAVSTELVLPAFCPAALRQFSCVWTVLGDQQPLLESGVREGVWMSKEQLVKLHAALKFPLPGPKQGSGASGNLVKVDYAQGLVKWLLAASSAEEQQKAVDSLMGHSQVHVECPSEVLEALKKIDPDSQPEFKWMMDVIKNQESSEDANRSRSSAAYPGMYERKNFTPPEIKQLLPLQGASGIICNRNPVLKRYQAFFPRALLTTGKVEGMRGSHAATWHGPRRNLTEAEALQEVLDYVWTCQNLSEPGYHDSQSGQDCAKGAPSGSPDSWQVQSFAAETKLFPATTDEEAKAMVRAVAAATPKELTWRAGRGYMLAQEAEYSPSEGSLSLRGYVRGPGLRCRHLAHLTGHGDFVVERISTCTDPCALTSGHSAASDAAMAQETPVDELGL</sequence>
<dbReference type="GO" id="GO:0005525">
    <property type="term" value="F:GTP binding"/>
    <property type="evidence" value="ECO:0007669"/>
    <property type="project" value="TreeGrafter"/>
</dbReference>
<organism evidence="4 5">
    <name type="scientific">Symbiodinium microadriaticum</name>
    <name type="common">Dinoflagellate</name>
    <name type="synonym">Zooxanthella microadriatica</name>
    <dbReference type="NCBI Taxonomy" id="2951"/>
    <lineage>
        <taxon>Eukaryota</taxon>
        <taxon>Sar</taxon>
        <taxon>Alveolata</taxon>
        <taxon>Dinophyceae</taxon>
        <taxon>Suessiales</taxon>
        <taxon>Symbiodiniaceae</taxon>
        <taxon>Symbiodinium</taxon>
    </lineage>
</organism>
<feature type="compositionally biased region" description="Basic residues" evidence="2">
    <location>
        <begin position="35"/>
        <end position="48"/>
    </location>
</feature>